<dbReference type="Gene3D" id="3.90.640.20">
    <property type="entry name" value="Heat-shock cognate protein, ATPase"/>
    <property type="match status" value="1"/>
</dbReference>
<dbReference type="InterPro" id="IPR021729">
    <property type="entry name" value="DUF3298"/>
</dbReference>
<dbReference type="Gene3D" id="3.30.565.40">
    <property type="entry name" value="Fervidobacterium nodosum Rt17-B1 like"/>
    <property type="match status" value="1"/>
</dbReference>
<proteinExistence type="predicted"/>
<sequence>MESVVVRPPVSVSSGRASRWVLFRAVLLIVLLILCAACRREAPAPQPAPAATPPAPAAVSATELKDVVETTSNYVIGISYPPAAAKYPGLAAELRRYADDARAELVQAASERRPDAPAPYDLSLSFSMVMDSPALVAVAADGSSYTGGAHGAPLLERFVWLPQENRRLLASDLVPGKQGWNAISGYVREQLHTALSQRIDADDLDAAERAEVIKSAGQMIDEGTEADAAHFAQFEPVVGVGGKLSALRFVFAPYQVGPYSDGTQTVDVPASVLLPFLAPEYRGLFAGG</sequence>
<reference evidence="3 4" key="1">
    <citation type="submission" date="2020-11" db="EMBL/GenBank/DDBJ databases">
        <title>Draft Genome Sequence and Secondary Metabolite Biosynthetic Potential of the Lysobacter niastensis Type strain DSM 18481.</title>
        <authorList>
            <person name="Turrini P."/>
            <person name="Artuso I."/>
            <person name="Tescari M."/>
            <person name="Lugli G.A."/>
            <person name="Frangipani E."/>
            <person name="Ventura M."/>
            <person name="Visca P."/>
        </authorList>
    </citation>
    <scope>NUCLEOTIDE SEQUENCE [LARGE SCALE GENOMIC DNA]</scope>
    <source>
        <strain evidence="3 4">DSM 18481</strain>
    </source>
</reference>
<comment type="caution">
    <text evidence="3">The sequence shown here is derived from an EMBL/GenBank/DDBJ whole genome shotgun (WGS) entry which is preliminary data.</text>
</comment>
<dbReference type="Proteomes" id="UP001429984">
    <property type="component" value="Unassembled WGS sequence"/>
</dbReference>
<feature type="domain" description="DUF3298" evidence="2">
    <location>
        <begin position="244"/>
        <end position="270"/>
    </location>
</feature>
<evidence type="ECO:0000259" key="2">
    <source>
        <dbReference type="Pfam" id="PF11738"/>
    </source>
</evidence>
<keyword evidence="1" id="KW-0812">Transmembrane</keyword>
<keyword evidence="1" id="KW-1133">Transmembrane helix</keyword>
<name>A0ABS0B6M0_9GAMM</name>
<keyword evidence="1" id="KW-0472">Membrane</keyword>
<organism evidence="3 4">
    <name type="scientific">Lysobacter niastensis</name>
    <dbReference type="NCBI Taxonomy" id="380629"/>
    <lineage>
        <taxon>Bacteria</taxon>
        <taxon>Pseudomonadati</taxon>
        <taxon>Pseudomonadota</taxon>
        <taxon>Gammaproteobacteria</taxon>
        <taxon>Lysobacterales</taxon>
        <taxon>Lysobacteraceae</taxon>
        <taxon>Lysobacter</taxon>
    </lineage>
</organism>
<keyword evidence="4" id="KW-1185">Reference proteome</keyword>
<evidence type="ECO:0000313" key="4">
    <source>
        <dbReference type="Proteomes" id="UP001429984"/>
    </source>
</evidence>
<evidence type="ECO:0000256" key="1">
    <source>
        <dbReference type="SAM" id="Phobius"/>
    </source>
</evidence>
<dbReference type="InterPro" id="IPR037126">
    <property type="entry name" value="PdaC/RsiV-like_sf"/>
</dbReference>
<feature type="transmembrane region" description="Helical" evidence="1">
    <location>
        <begin position="20"/>
        <end position="38"/>
    </location>
</feature>
<accession>A0ABS0B6M0</accession>
<dbReference type="Pfam" id="PF11738">
    <property type="entry name" value="DUF3298"/>
    <property type="match status" value="1"/>
</dbReference>
<evidence type="ECO:0000313" key="3">
    <source>
        <dbReference type="EMBL" id="MBF6024670.1"/>
    </source>
</evidence>
<dbReference type="EMBL" id="JADLZT010000006">
    <property type="protein sequence ID" value="MBF6024670.1"/>
    <property type="molecule type" value="Genomic_DNA"/>
</dbReference>
<gene>
    <name evidence="3" type="ORF">IU514_11580</name>
</gene>
<protein>
    <recommendedName>
        <fullName evidence="2">DUF3298 domain-containing protein</fullName>
    </recommendedName>
</protein>